<name>A0A8S3VK38_MYTED</name>
<dbReference type="InterPro" id="IPR047153">
    <property type="entry name" value="TRIM45/56/19-like"/>
</dbReference>
<evidence type="ECO:0000256" key="2">
    <source>
        <dbReference type="SAM" id="Coils"/>
    </source>
</evidence>
<dbReference type="SUPFAM" id="SSF57845">
    <property type="entry name" value="B-box zinc-binding domain"/>
    <property type="match status" value="1"/>
</dbReference>
<dbReference type="Proteomes" id="UP000683360">
    <property type="component" value="Unassembled WGS sequence"/>
</dbReference>
<dbReference type="AlphaFoldDB" id="A0A8S3VK38"/>
<accession>A0A8S3VK38</accession>
<dbReference type="SMART" id="SM00336">
    <property type="entry name" value="BBOX"/>
    <property type="match status" value="2"/>
</dbReference>
<comment type="caution">
    <text evidence="4">The sequence shown here is derived from an EMBL/GenBank/DDBJ whole genome shotgun (WGS) entry which is preliminary data.</text>
</comment>
<dbReference type="OrthoDB" id="6111738at2759"/>
<dbReference type="PANTHER" id="PTHR25462:SF296">
    <property type="entry name" value="MEIOTIC P26, ISOFORM F"/>
    <property type="match status" value="1"/>
</dbReference>
<dbReference type="GO" id="GO:0008270">
    <property type="term" value="F:zinc ion binding"/>
    <property type="evidence" value="ECO:0007669"/>
    <property type="project" value="UniProtKB-KW"/>
</dbReference>
<feature type="coiled-coil region" evidence="2">
    <location>
        <begin position="192"/>
        <end position="219"/>
    </location>
</feature>
<dbReference type="PROSITE" id="PS50119">
    <property type="entry name" value="ZF_BBOX"/>
    <property type="match status" value="2"/>
</dbReference>
<organism evidence="4 5">
    <name type="scientific">Mytilus edulis</name>
    <name type="common">Blue mussel</name>
    <dbReference type="NCBI Taxonomy" id="6550"/>
    <lineage>
        <taxon>Eukaryota</taxon>
        <taxon>Metazoa</taxon>
        <taxon>Spiralia</taxon>
        <taxon>Lophotrochozoa</taxon>
        <taxon>Mollusca</taxon>
        <taxon>Bivalvia</taxon>
        <taxon>Autobranchia</taxon>
        <taxon>Pteriomorphia</taxon>
        <taxon>Mytilida</taxon>
        <taxon>Mytiloidea</taxon>
        <taxon>Mytilidae</taxon>
        <taxon>Mytilinae</taxon>
        <taxon>Mytilus</taxon>
    </lineage>
</organism>
<evidence type="ECO:0000313" key="4">
    <source>
        <dbReference type="EMBL" id="CAG2258106.1"/>
    </source>
</evidence>
<evidence type="ECO:0000256" key="1">
    <source>
        <dbReference type="PROSITE-ProRule" id="PRU00024"/>
    </source>
</evidence>
<dbReference type="CDD" id="cd19757">
    <property type="entry name" value="Bbox1"/>
    <property type="match status" value="1"/>
</dbReference>
<feature type="domain" description="B box-type" evidence="3">
    <location>
        <begin position="4"/>
        <end position="54"/>
    </location>
</feature>
<dbReference type="InterPro" id="IPR000315">
    <property type="entry name" value="Znf_B-box"/>
</dbReference>
<feature type="domain" description="B box-type" evidence="3">
    <location>
        <begin position="64"/>
        <end position="107"/>
    </location>
</feature>
<dbReference type="SUPFAM" id="SSF50969">
    <property type="entry name" value="YVTN repeat-like/Quinoprotein amine dehydrogenase"/>
    <property type="match status" value="1"/>
</dbReference>
<keyword evidence="5" id="KW-1185">Reference proteome</keyword>
<dbReference type="CDD" id="cd19776">
    <property type="entry name" value="Bbox2_TRIM25_C-IV"/>
    <property type="match status" value="1"/>
</dbReference>
<keyword evidence="1" id="KW-0862">Zinc</keyword>
<dbReference type="Gene3D" id="3.30.160.60">
    <property type="entry name" value="Classic Zinc Finger"/>
    <property type="match status" value="1"/>
</dbReference>
<reference evidence="4" key="1">
    <citation type="submission" date="2021-03" db="EMBL/GenBank/DDBJ databases">
        <authorList>
            <person name="Bekaert M."/>
        </authorList>
    </citation>
    <scope>NUCLEOTIDE SEQUENCE</scope>
</reference>
<dbReference type="PANTHER" id="PTHR25462">
    <property type="entry name" value="BONUS, ISOFORM C-RELATED"/>
    <property type="match status" value="1"/>
</dbReference>
<sequence>MASKLNISCGSCRYEDISKTAEQWCTICEEGFCGECEKYHKSMKVLRDHKMISIEDYRQIENISVNLNCEIHGKKLDLYCKKHDTAVCVVCIPLDHKSCSASDVISIDEASKNVKQSTSLLDLEGTISTTIDNVKHCIKDREIALTNVDQDEKTIRKTITDTRKNLNEYLDKIERKLLLDLKSKHGNCKSEILKILNKLRQIEKEVEKLREETLQMKRFASDLQVFLGTRHLNKTMSKKIGSLKEEIRSCTKNRMEIDVNHVISSLENEVKLFGEIKVIETMANLQLKDAKTDQAQIQIHGYSQSIRNVKLKLKQKFDIKGSVEPLSGCLVLPDDRIIIADYYGTGKLMEYNNDGQHIRDIPVSDKPHSLTIVDTDCIAVTFGHSAYLEIINTKNNSERKSVNCSSLCWGISYQDQKLYVLVLQQGIVVMDLNGKTLNTIDIDSYGVCFILYNNDQ</sequence>
<protein>
    <recommendedName>
        <fullName evidence="3">B box-type domain-containing protein</fullName>
    </recommendedName>
</protein>
<dbReference type="Gene3D" id="4.10.830.40">
    <property type="match status" value="1"/>
</dbReference>
<proteinExistence type="predicted"/>
<keyword evidence="2" id="KW-0175">Coiled coil</keyword>
<evidence type="ECO:0000259" key="3">
    <source>
        <dbReference type="PROSITE" id="PS50119"/>
    </source>
</evidence>
<dbReference type="InterPro" id="IPR011044">
    <property type="entry name" value="Quino_amine_DH_bsu"/>
</dbReference>
<keyword evidence="1" id="KW-0479">Metal-binding</keyword>
<keyword evidence="1" id="KW-0863">Zinc-finger</keyword>
<gene>
    <name evidence="4" type="ORF">MEDL_69256</name>
</gene>
<dbReference type="EMBL" id="CAJPWZ010003335">
    <property type="protein sequence ID" value="CAG2258106.1"/>
    <property type="molecule type" value="Genomic_DNA"/>
</dbReference>
<evidence type="ECO:0000313" key="5">
    <source>
        <dbReference type="Proteomes" id="UP000683360"/>
    </source>
</evidence>